<dbReference type="Proteomes" id="UP000751190">
    <property type="component" value="Unassembled WGS sequence"/>
</dbReference>
<sequence>MYRGPAVDELMRLHKPRKGRSIAFPPSVNGQVIKQWTVKSAPNTPGSWYTRTCALKPEAKEAITPSLSKEIEDALGPELFGVYSRNLRVKVATDGRGAACTGTSVPALPRPPLTPGRPLEKSGTLKRRPASSSDAPADPAGAREIETHQVTWTSCGPIPSHSYVEAERIDSLDEWFARFGRPADLLGQHAHTKWTPSRRQIGGARSNVVAMKPGNMTR</sequence>
<dbReference type="EMBL" id="JAGTXO010000004">
    <property type="protein sequence ID" value="KAG8468408.1"/>
    <property type="molecule type" value="Genomic_DNA"/>
</dbReference>
<name>A0A8J5XIV0_DIALT</name>
<gene>
    <name evidence="2" type="ORF">KFE25_013491</name>
</gene>
<evidence type="ECO:0000313" key="2">
    <source>
        <dbReference type="EMBL" id="KAG8468408.1"/>
    </source>
</evidence>
<reference evidence="2" key="1">
    <citation type="submission" date="2021-05" db="EMBL/GenBank/DDBJ databases">
        <title>The genome of the haptophyte Pavlova lutheri (Diacronema luteri, Pavlovales) - a model for lipid biosynthesis in eukaryotic algae.</title>
        <authorList>
            <person name="Hulatt C.J."/>
            <person name="Posewitz M.C."/>
        </authorList>
    </citation>
    <scope>NUCLEOTIDE SEQUENCE</scope>
    <source>
        <strain evidence="2">NIVA-4/92</strain>
    </source>
</reference>
<dbReference type="OrthoDB" id="10407214at2759"/>
<dbReference type="AlphaFoldDB" id="A0A8J5XIV0"/>
<comment type="caution">
    <text evidence="2">The sequence shown here is derived from an EMBL/GenBank/DDBJ whole genome shotgun (WGS) entry which is preliminary data.</text>
</comment>
<feature type="region of interest" description="Disordered" evidence="1">
    <location>
        <begin position="98"/>
        <end position="142"/>
    </location>
</feature>
<accession>A0A8J5XIV0</accession>
<proteinExistence type="predicted"/>
<evidence type="ECO:0000313" key="3">
    <source>
        <dbReference type="Proteomes" id="UP000751190"/>
    </source>
</evidence>
<keyword evidence="3" id="KW-1185">Reference proteome</keyword>
<feature type="compositionally biased region" description="Low complexity" evidence="1">
    <location>
        <begin position="130"/>
        <end position="140"/>
    </location>
</feature>
<protein>
    <submittedName>
        <fullName evidence="2">Uncharacterized protein</fullName>
    </submittedName>
</protein>
<evidence type="ECO:0000256" key="1">
    <source>
        <dbReference type="SAM" id="MobiDB-lite"/>
    </source>
</evidence>
<organism evidence="2 3">
    <name type="scientific">Diacronema lutheri</name>
    <name type="common">Unicellular marine alga</name>
    <name type="synonym">Monochrysis lutheri</name>
    <dbReference type="NCBI Taxonomy" id="2081491"/>
    <lineage>
        <taxon>Eukaryota</taxon>
        <taxon>Haptista</taxon>
        <taxon>Haptophyta</taxon>
        <taxon>Pavlovophyceae</taxon>
        <taxon>Pavlovales</taxon>
        <taxon>Pavlovaceae</taxon>
        <taxon>Diacronema</taxon>
    </lineage>
</organism>